<reference evidence="1" key="1">
    <citation type="submission" date="2018-05" db="EMBL/GenBank/DDBJ databases">
        <authorList>
            <person name="Lanie J.A."/>
            <person name="Ng W.-L."/>
            <person name="Kazmierczak K.M."/>
            <person name="Andrzejewski T.M."/>
            <person name="Davidsen T.M."/>
            <person name="Wayne K.J."/>
            <person name="Tettelin H."/>
            <person name="Glass J.I."/>
            <person name="Rusch D."/>
            <person name="Podicherti R."/>
            <person name="Tsui H.-C.T."/>
            <person name="Winkler M.E."/>
        </authorList>
    </citation>
    <scope>NUCLEOTIDE SEQUENCE</scope>
</reference>
<feature type="non-terminal residue" evidence="1">
    <location>
        <position position="1"/>
    </location>
</feature>
<organism evidence="1">
    <name type="scientific">marine metagenome</name>
    <dbReference type="NCBI Taxonomy" id="408172"/>
    <lineage>
        <taxon>unclassified sequences</taxon>
        <taxon>metagenomes</taxon>
        <taxon>ecological metagenomes</taxon>
    </lineage>
</organism>
<dbReference type="EMBL" id="UINC01147385">
    <property type="protein sequence ID" value="SVD38682.1"/>
    <property type="molecule type" value="Genomic_DNA"/>
</dbReference>
<evidence type="ECO:0000313" key="1">
    <source>
        <dbReference type="EMBL" id="SVD38682.1"/>
    </source>
</evidence>
<gene>
    <name evidence="1" type="ORF">METZ01_LOCUS391536</name>
</gene>
<accession>A0A382UWN8</accession>
<proteinExistence type="predicted"/>
<dbReference type="AlphaFoldDB" id="A0A382UWN8"/>
<sequence>VESLETAVITGASLTLITLKSNLVVSVSALSETITVITEVPV</sequence>
<name>A0A382UWN8_9ZZZZ</name>
<protein>
    <submittedName>
        <fullName evidence="1">Uncharacterized protein</fullName>
    </submittedName>
</protein>